<keyword evidence="1" id="KW-0539">Nucleus</keyword>
<dbReference type="InterPro" id="IPR001138">
    <property type="entry name" value="Zn2Cys6_DnaBD"/>
</dbReference>
<keyword evidence="5" id="KW-1185">Reference proteome</keyword>
<evidence type="ECO:0000256" key="1">
    <source>
        <dbReference type="ARBA" id="ARBA00023242"/>
    </source>
</evidence>
<feature type="domain" description="Zn(2)-C6 fungal-type" evidence="3">
    <location>
        <begin position="10"/>
        <end position="38"/>
    </location>
</feature>
<dbReference type="PANTHER" id="PTHR38111">
    <property type="entry name" value="ZN(2)-C6 FUNGAL-TYPE DOMAIN-CONTAINING PROTEIN-RELATED"/>
    <property type="match status" value="1"/>
</dbReference>
<dbReference type="GO" id="GO:0000981">
    <property type="term" value="F:DNA-binding transcription factor activity, RNA polymerase II-specific"/>
    <property type="evidence" value="ECO:0007669"/>
    <property type="project" value="InterPro"/>
</dbReference>
<feature type="region of interest" description="Disordered" evidence="2">
    <location>
        <begin position="468"/>
        <end position="498"/>
    </location>
</feature>
<gene>
    <name evidence="4" type="ORF">CT0861_02272</name>
</gene>
<dbReference type="InterPro" id="IPR036864">
    <property type="entry name" value="Zn2-C6_fun-type_DNA-bd_sf"/>
</dbReference>
<organism evidence="4 5">
    <name type="scientific">Colletotrichum tofieldiae</name>
    <dbReference type="NCBI Taxonomy" id="708197"/>
    <lineage>
        <taxon>Eukaryota</taxon>
        <taxon>Fungi</taxon>
        <taxon>Dikarya</taxon>
        <taxon>Ascomycota</taxon>
        <taxon>Pezizomycotina</taxon>
        <taxon>Sordariomycetes</taxon>
        <taxon>Hypocreomycetidae</taxon>
        <taxon>Glomerellales</taxon>
        <taxon>Glomerellaceae</taxon>
        <taxon>Colletotrichum</taxon>
        <taxon>Colletotrichum spaethianum species complex</taxon>
    </lineage>
</organism>
<dbReference type="PROSITE" id="PS00463">
    <property type="entry name" value="ZN2_CY6_FUNGAL_1"/>
    <property type="match status" value="1"/>
</dbReference>
<dbReference type="PROSITE" id="PS50048">
    <property type="entry name" value="ZN2_CY6_FUNGAL_2"/>
    <property type="match status" value="1"/>
</dbReference>
<feature type="compositionally biased region" description="Basic and acidic residues" evidence="2">
    <location>
        <begin position="584"/>
        <end position="610"/>
    </location>
</feature>
<dbReference type="GO" id="GO:0008270">
    <property type="term" value="F:zinc ion binding"/>
    <property type="evidence" value="ECO:0007669"/>
    <property type="project" value="InterPro"/>
</dbReference>
<dbReference type="AlphaFoldDB" id="A0A166TCZ0"/>
<accession>A0A166TCZ0</accession>
<proteinExistence type="predicted"/>
<dbReference type="InterPro" id="IPR053178">
    <property type="entry name" value="Osmoadaptation_assoc"/>
</dbReference>
<dbReference type="Proteomes" id="UP000076552">
    <property type="component" value="Unassembled WGS sequence"/>
</dbReference>
<feature type="compositionally biased region" description="Polar residues" evidence="2">
    <location>
        <begin position="485"/>
        <end position="498"/>
    </location>
</feature>
<comment type="caution">
    <text evidence="4">The sequence shown here is derived from an EMBL/GenBank/DDBJ whole genome shotgun (WGS) entry which is preliminary data.</text>
</comment>
<evidence type="ECO:0000259" key="3">
    <source>
        <dbReference type="PROSITE" id="PS50048"/>
    </source>
</evidence>
<protein>
    <submittedName>
        <fullName evidence="4">C6 zinc finger domain protein</fullName>
    </submittedName>
</protein>
<dbReference type="STRING" id="708197.A0A166TCZ0"/>
<name>A0A166TCZ0_9PEZI</name>
<sequence>MVGVPGRSKGCNTCRKRKKGCDLQRPSCGQCQKAGIDCAGYERKRIFVNVTHPVATSNSKAVVPVVRTVVQTPSLSQSAFEDKVFDLFWEGYMPEAPLCTPGSPIVRYSNADWATTVRDLYRTDIALRQSLLALSLGTIGRRDKQQWMIDDGLKFYCEALSELNAALRHPKRWKTDALMLASRILGFYELLYGADDRERHGISQAESWEGHTQGEMALVLQRTPQAHVEGRAHDLFSSGRLHLIITHIKRRRRCPLSHPVWKTVPWQNVAKTPKDVLVDIFVDVPGLLEDLDHLRSCKDDFEKESRRLRLIKECWRIDEELNWWLDNLSPRKELEELMARGLDNPSACDVVVASIMSLCWTISLLSYSTLRLAIGEKTGLELPKRTDPLIYCAKIASIVDIFFHPSAGTFGIQSAPLPIGMALVYLNSSEEGFNSETKWKLVSFFGRTANNGIGIGKFLLSTQRDGLASKTTTPVTPDGIKTKAKTANQTGPWTSTHASTHSYALPPHAYRPQTPNHFAVVTKKRMRPRIPSGNEPMAQRDAPNTSNVKRQNRVDTPRIPHRPIRNVRRKHPVLAAVKRKRVPRRDDQASDAAHDLPPHRRLQHGDDPARARRRSHSHAPLQSFDGDFLTRGQLNGG</sequence>
<dbReference type="Pfam" id="PF11951">
    <property type="entry name" value="Fungal_trans_2"/>
    <property type="match status" value="1"/>
</dbReference>
<dbReference type="SUPFAM" id="SSF57701">
    <property type="entry name" value="Zn2/Cys6 DNA-binding domain"/>
    <property type="match status" value="1"/>
</dbReference>
<feature type="compositionally biased region" description="Basic residues" evidence="2">
    <location>
        <begin position="559"/>
        <end position="583"/>
    </location>
</feature>
<feature type="region of interest" description="Disordered" evidence="2">
    <location>
        <begin position="526"/>
        <end position="637"/>
    </location>
</feature>
<evidence type="ECO:0000313" key="5">
    <source>
        <dbReference type="Proteomes" id="UP000076552"/>
    </source>
</evidence>
<dbReference type="Pfam" id="PF00172">
    <property type="entry name" value="Zn_clus"/>
    <property type="match status" value="1"/>
</dbReference>
<dbReference type="CDD" id="cd00067">
    <property type="entry name" value="GAL4"/>
    <property type="match status" value="1"/>
</dbReference>
<evidence type="ECO:0000256" key="2">
    <source>
        <dbReference type="SAM" id="MobiDB-lite"/>
    </source>
</evidence>
<dbReference type="SMART" id="SM00066">
    <property type="entry name" value="GAL4"/>
    <property type="match status" value="1"/>
</dbReference>
<dbReference type="PANTHER" id="PTHR38111:SF11">
    <property type="entry name" value="TRANSCRIPTION FACTOR DOMAIN-CONTAINING PROTEIN-RELATED"/>
    <property type="match status" value="1"/>
</dbReference>
<dbReference type="Gene3D" id="4.10.240.10">
    <property type="entry name" value="Zn(2)-C6 fungal-type DNA-binding domain"/>
    <property type="match status" value="1"/>
</dbReference>
<evidence type="ECO:0000313" key="4">
    <source>
        <dbReference type="EMBL" id="KZL71908.1"/>
    </source>
</evidence>
<dbReference type="InterPro" id="IPR021858">
    <property type="entry name" value="Fun_TF"/>
</dbReference>
<reference evidence="4 5" key="1">
    <citation type="submission" date="2015-06" db="EMBL/GenBank/DDBJ databases">
        <title>Survival trade-offs in plant roots during colonization by closely related pathogenic and mutualistic fungi.</title>
        <authorList>
            <person name="Hacquard S."/>
            <person name="Kracher B."/>
            <person name="Hiruma K."/>
            <person name="Weinman A."/>
            <person name="Muench P."/>
            <person name="Garrido Oter R."/>
            <person name="Ver Loren van Themaat E."/>
            <person name="Dallerey J.-F."/>
            <person name="Damm U."/>
            <person name="Henrissat B."/>
            <person name="Lespinet O."/>
            <person name="Thon M."/>
            <person name="Kemen E."/>
            <person name="McHardy A.C."/>
            <person name="Schulze-Lefert P."/>
            <person name="O'Connell R.J."/>
        </authorList>
    </citation>
    <scope>NUCLEOTIDE SEQUENCE [LARGE SCALE GENOMIC DNA]</scope>
    <source>
        <strain evidence="4 5">0861</strain>
    </source>
</reference>
<dbReference type="EMBL" id="LFIV01000065">
    <property type="protein sequence ID" value="KZL71908.1"/>
    <property type="molecule type" value="Genomic_DNA"/>
</dbReference>